<organism evidence="1">
    <name type="scientific">Amblyomma maculatum</name>
    <name type="common">Gulf Coast tick</name>
    <dbReference type="NCBI Taxonomy" id="34609"/>
    <lineage>
        <taxon>Eukaryota</taxon>
        <taxon>Metazoa</taxon>
        <taxon>Ecdysozoa</taxon>
        <taxon>Arthropoda</taxon>
        <taxon>Chelicerata</taxon>
        <taxon>Arachnida</taxon>
        <taxon>Acari</taxon>
        <taxon>Parasitiformes</taxon>
        <taxon>Ixodida</taxon>
        <taxon>Ixodoidea</taxon>
        <taxon>Ixodidae</taxon>
        <taxon>Amblyomminae</taxon>
        <taxon>Amblyomma</taxon>
    </lineage>
</organism>
<proteinExistence type="evidence at transcript level"/>
<dbReference type="InterPro" id="IPR012575">
    <property type="entry name" value="NDUB1"/>
</dbReference>
<name>G3MRD0_AMBMU</name>
<dbReference type="AlphaFoldDB" id="G3MRD0"/>
<accession>G3MRD0</accession>
<dbReference type="GO" id="GO:0005739">
    <property type="term" value="C:mitochondrion"/>
    <property type="evidence" value="ECO:0007669"/>
    <property type="project" value="InterPro"/>
</dbReference>
<protein>
    <submittedName>
        <fullName evidence="1">Uncharacterized protein</fullName>
    </submittedName>
</protein>
<reference evidence="1" key="1">
    <citation type="journal article" date="2011" name="PLoS ONE">
        <title>A deep insight into the sialotranscriptome of the gulf coast tick, Amblyomma maculatum.</title>
        <authorList>
            <person name="Karim S."/>
            <person name="Singh P."/>
            <person name="Ribeiro J.M."/>
        </authorList>
    </citation>
    <scope>NUCLEOTIDE SEQUENCE</scope>
    <source>
        <tissue evidence="1">Salivary gland</tissue>
    </source>
</reference>
<dbReference type="EMBL" id="JO844431">
    <property type="protein sequence ID" value="AEO36048.1"/>
    <property type="molecule type" value="mRNA"/>
</dbReference>
<dbReference type="Pfam" id="PF08040">
    <property type="entry name" value="NADH_oxidored"/>
    <property type="match status" value="1"/>
</dbReference>
<evidence type="ECO:0000313" key="1">
    <source>
        <dbReference type="EMBL" id="AEO36048.1"/>
    </source>
</evidence>
<sequence>MDAATLWRRMTYFKGIPFICLVYAFGKYIERQSDLSLTRYRGKSKLYGREYGPNEKPPWP</sequence>